<reference evidence="1 2" key="1">
    <citation type="submission" date="2020-08" db="EMBL/GenBank/DDBJ databases">
        <title>Genomic Encyclopedia of Type Strains, Phase IV (KMG-V): Genome sequencing to study the core and pangenomes of soil and plant-associated prokaryotes.</title>
        <authorList>
            <person name="Whitman W."/>
        </authorList>
    </citation>
    <scope>NUCLEOTIDE SEQUENCE [LARGE SCALE GENOMIC DNA]</scope>
    <source>
        <strain evidence="1 2">SEMIA 4087</strain>
    </source>
</reference>
<accession>A0ABR6IV66</accession>
<keyword evidence="2" id="KW-1185">Reference proteome</keyword>
<evidence type="ECO:0000313" key="2">
    <source>
        <dbReference type="Proteomes" id="UP000551353"/>
    </source>
</evidence>
<dbReference type="Proteomes" id="UP000551353">
    <property type="component" value="Unassembled WGS sequence"/>
</dbReference>
<dbReference type="EMBL" id="JACIFX010000009">
    <property type="protein sequence ID" value="MBB4231810.1"/>
    <property type="molecule type" value="Genomic_DNA"/>
</dbReference>
<protein>
    <submittedName>
        <fullName evidence="1">Uncharacterized protein</fullName>
    </submittedName>
</protein>
<gene>
    <name evidence="1" type="ORF">GGD56_005702</name>
</gene>
<name>A0ABR6IV66_9HYPH</name>
<comment type="caution">
    <text evidence="1">The sequence shown here is derived from an EMBL/GenBank/DDBJ whole genome shotgun (WGS) entry which is preliminary data.</text>
</comment>
<sequence>MSAFLADDHYRLNPLRTVHGRPHNLSAS</sequence>
<organism evidence="1 2">
    <name type="scientific">Rhizobium mongolense</name>
    <dbReference type="NCBI Taxonomy" id="57676"/>
    <lineage>
        <taxon>Bacteria</taxon>
        <taxon>Pseudomonadati</taxon>
        <taxon>Pseudomonadota</taxon>
        <taxon>Alphaproteobacteria</taxon>
        <taxon>Hyphomicrobiales</taxon>
        <taxon>Rhizobiaceae</taxon>
        <taxon>Rhizobium/Agrobacterium group</taxon>
        <taxon>Rhizobium</taxon>
    </lineage>
</organism>
<evidence type="ECO:0000313" key="1">
    <source>
        <dbReference type="EMBL" id="MBB4231810.1"/>
    </source>
</evidence>
<proteinExistence type="predicted"/>